<feature type="region of interest" description="Disordered" evidence="1">
    <location>
        <begin position="1"/>
        <end position="22"/>
    </location>
</feature>
<feature type="compositionally biased region" description="Polar residues" evidence="1">
    <location>
        <begin position="9"/>
        <end position="22"/>
    </location>
</feature>
<reference evidence="2" key="1">
    <citation type="journal article" date="2019" name="bioRxiv">
        <title>The Genome of the Zebra Mussel, Dreissena polymorpha: A Resource for Invasive Species Research.</title>
        <authorList>
            <person name="McCartney M.A."/>
            <person name="Auch B."/>
            <person name="Kono T."/>
            <person name="Mallez S."/>
            <person name="Zhang Y."/>
            <person name="Obille A."/>
            <person name="Becker A."/>
            <person name="Abrahante J.E."/>
            <person name="Garbe J."/>
            <person name="Badalamenti J.P."/>
            <person name="Herman A."/>
            <person name="Mangelson H."/>
            <person name="Liachko I."/>
            <person name="Sullivan S."/>
            <person name="Sone E.D."/>
            <person name="Koren S."/>
            <person name="Silverstein K.A.T."/>
            <person name="Beckman K.B."/>
            <person name="Gohl D.M."/>
        </authorList>
    </citation>
    <scope>NUCLEOTIDE SEQUENCE</scope>
    <source>
        <strain evidence="2">Duluth1</strain>
        <tissue evidence="2">Whole animal</tissue>
    </source>
</reference>
<organism evidence="2 3">
    <name type="scientific">Dreissena polymorpha</name>
    <name type="common">Zebra mussel</name>
    <name type="synonym">Mytilus polymorpha</name>
    <dbReference type="NCBI Taxonomy" id="45954"/>
    <lineage>
        <taxon>Eukaryota</taxon>
        <taxon>Metazoa</taxon>
        <taxon>Spiralia</taxon>
        <taxon>Lophotrochozoa</taxon>
        <taxon>Mollusca</taxon>
        <taxon>Bivalvia</taxon>
        <taxon>Autobranchia</taxon>
        <taxon>Heteroconchia</taxon>
        <taxon>Euheterodonta</taxon>
        <taxon>Imparidentia</taxon>
        <taxon>Neoheterodontei</taxon>
        <taxon>Myida</taxon>
        <taxon>Dreissenoidea</taxon>
        <taxon>Dreissenidae</taxon>
        <taxon>Dreissena</taxon>
    </lineage>
</organism>
<dbReference type="Proteomes" id="UP000828390">
    <property type="component" value="Unassembled WGS sequence"/>
</dbReference>
<name>A0A9D3YFF7_DREPO</name>
<gene>
    <name evidence="2" type="ORF">DPMN_085650</name>
</gene>
<evidence type="ECO:0000313" key="2">
    <source>
        <dbReference type="EMBL" id="KAH3698131.1"/>
    </source>
</evidence>
<reference evidence="2" key="2">
    <citation type="submission" date="2020-11" db="EMBL/GenBank/DDBJ databases">
        <authorList>
            <person name="McCartney M.A."/>
            <person name="Auch B."/>
            <person name="Kono T."/>
            <person name="Mallez S."/>
            <person name="Becker A."/>
            <person name="Gohl D.M."/>
            <person name="Silverstein K.A.T."/>
            <person name="Koren S."/>
            <person name="Bechman K.B."/>
            <person name="Herman A."/>
            <person name="Abrahante J.E."/>
            <person name="Garbe J."/>
        </authorList>
    </citation>
    <scope>NUCLEOTIDE SEQUENCE</scope>
    <source>
        <strain evidence="2">Duluth1</strain>
        <tissue evidence="2">Whole animal</tissue>
    </source>
</reference>
<sequence>MHSKKPDTTSKQQIGPISVTNQHPANVSLVESSGFKPDVASSVHRSLQQRSEKKTHDTGVYKRYFSTEAELSKRWYQIYAPKFKSSEDSMVFQQIAVQATASTVPSIFMFAYLHK</sequence>
<keyword evidence="3" id="KW-1185">Reference proteome</keyword>
<proteinExistence type="predicted"/>
<dbReference type="AlphaFoldDB" id="A0A9D3YFF7"/>
<evidence type="ECO:0000256" key="1">
    <source>
        <dbReference type="SAM" id="MobiDB-lite"/>
    </source>
</evidence>
<comment type="caution">
    <text evidence="2">The sequence shown here is derived from an EMBL/GenBank/DDBJ whole genome shotgun (WGS) entry which is preliminary data.</text>
</comment>
<protein>
    <submittedName>
        <fullName evidence="2">Uncharacterized protein</fullName>
    </submittedName>
</protein>
<accession>A0A9D3YFF7</accession>
<evidence type="ECO:0000313" key="3">
    <source>
        <dbReference type="Proteomes" id="UP000828390"/>
    </source>
</evidence>
<dbReference type="EMBL" id="JAIWYP010000016">
    <property type="protein sequence ID" value="KAH3698131.1"/>
    <property type="molecule type" value="Genomic_DNA"/>
</dbReference>